<dbReference type="Gene3D" id="3.40.50.150">
    <property type="entry name" value="Vaccinia Virus protein VP39"/>
    <property type="match status" value="1"/>
</dbReference>
<sequence>MEDISHIPVLKEEVLFYLNCEPGKVFVDGTVGGGGHAKAILEASKPNGILVGLDVDEEALAVAQKNLSLYRERLILKKTNYAKMKEVLEEIGYEKVDGILLDLGISSLQLADPKRGFSLLQTGPLDMRMDKISSLTAYHIVNKWSKWRLKEIIRQFGEEKWAGRIAQKIIENRPIETTTQLSQVIASAIPKKYWPRRIHPATRTFQALRIVVNKELENLKQFLNQALNLLMPKGRLVIISFHSLEDRIVKTAFRVWVEEKKVKLLTKKPIRPSREEIAQNPRSRSARLRAIETI</sequence>
<evidence type="ECO:0000256" key="3">
    <source>
        <dbReference type="ARBA" id="ARBA00022603"/>
    </source>
</evidence>
<comment type="function">
    <text evidence="6">Specifically methylates the N4 position of cytidine in position 1402 (C1402) of 16S rRNA.</text>
</comment>
<feature type="binding site" evidence="6">
    <location>
        <position position="81"/>
    </location>
    <ligand>
        <name>S-adenosyl-L-methionine</name>
        <dbReference type="ChEBI" id="CHEBI:59789"/>
    </ligand>
</feature>
<feature type="binding site" evidence="6">
    <location>
        <position position="54"/>
    </location>
    <ligand>
        <name>S-adenosyl-L-methionine</name>
        <dbReference type="ChEBI" id="CHEBI:59789"/>
    </ligand>
</feature>
<dbReference type="Pfam" id="PF01795">
    <property type="entry name" value="Methyltransf_5"/>
    <property type="match status" value="1"/>
</dbReference>
<dbReference type="SUPFAM" id="SSF53335">
    <property type="entry name" value="S-adenosyl-L-methionine-dependent methyltransferases"/>
    <property type="match status" value="1"/>
</dbReference>
<keyword evidence="4 6" id="KW-0808">Transferase</keyword>
<dbReference type="InterPro" id="IPR002903">
    <property type="entry name" value="RsmH"/>
</dbReference>
<dbReference type="EMBL" id="DQWQ01000059">
    <property type="protein sequence ID" value="HDD35418.1"/>
    <property type="molecule type" value="Genomic_DNA"/>
</dbReference>
<organism evidence="7">
    <name type="scientific">Desulfofervidus auxilii</name>
    <dbReference type="NCBI Taxonomy" id="1621989"/>
    <lineage>
        <taxon>Bacteria</taxon>
        <taxon>Pseudomonadati</taxon>
        <taxon>Thermodesulfobacteriota</taxon>
        <taxon>Candidatus Desulfofervidia</taxon>
        <taxon>Candidatus Desulfofervidales</taxon>
        <taxon>Candidatus Desulfofervidaceae</taxon>
        <taxon>Candidatus Desulfofervidus</taxon>
    </lineage>
</organism>
<proteinExistence type="inferred from homology"/>
<comment type="subcellular location">
    <subcellularLocation>
        <location evidence="6">Cytoplasm</location>
    </subcellularLocation>
</comment>
<evidence type="ECO:0000256" key="5">
    <source>
        <dbReference type="ARBA" id="ARBA00022691"/>
    </source>
</evidence>
<keyword evidence="2 6" id="KW-0698">rRNA processing</keyword>
<feature type="binding site" evidence="6">
    <location>
        <position position="102"/>
    </location>
    <ligand>
        <name>S-adenosyl-L-methionine</name>
        <dbReference type="ChEBI" id="CHEBI:59789"/>
    </ligand>
</feature>
<dbReference type="PIRSF" id="PIRSF004486">
    <property type="entry name" value="MraW"/>
    <property type="match status" value="1"/>
</dbReference>
<gene>
    <name evidence="6 7" type="primary">rsmH</name>
    <name evidence="7" type="ORF">ENF30_01320</name>
</gene>
<dbReference type="PANTHER" id="PTHR11265:SF0">
    <property type="entry name" value="12S RRNA N4-METHYLCYTIDINE METHYLTRANSFERASE"/>
    <property type="match status" value="1"/>
</dbReference>
<comment type="similarity">
    <text evidence="1 6">Belongs to the methyltransferase superfamily. RsmH family.</text>
</comment>
<evidence type="ECO:0000313" key="7">
    <source>
        <dbReference type="EMBL" id="HDD35418.1"/>
    </source>
</evidence>
<reference evidence="7" key="1">
    <citation type="journal article" date="2020" name="mSystems">
        <title>Genome- and Community-Level Interaction Insights into Carbon Utilization and Element Cycling Functions of Hydrothermarchaeota in Hydrothermal Sediment.</title>
        <authorList>
            <person name="Zhou Z."/>
            <person name="Liu Y."/>
            <person name="Xu W."/>
            <person name="Pan J."/>
            <person name="Luo Z.H."/>
            <person name="Li M."/>
        </authorList>
    </citation>
    <scope>NUCLEOTIDE SEQUENCE [LARGE SCALE GENOMIC DNA]</scope>
    <source>
        <strain evidence="7">HyVt-113</strain>
    </source>
</reference>
<comment type="catalytic activity">
    <reaction evidence="6">
        <text>cytidine(1402) in 16S rRNA + S-adenosyl-L-methionine = N(4)-methylcytidine(1402) in 16S rRNA + S-adenosyl-L-homocysteine + H(+)</text>
        <dbReference type="Rhea" id="RHEA:42928"/>
        <dbReference type="Rhea" id="RHEA-COMP:10286"/>
        <dbReference type="Rhea" id="RHEA-COMP:10287"/>
        <dbReference type="ChEBI" id="CHEBI:15378"/>
        <dbReference type="ChEBI" id="CHEBI:57856"/>
        <dbReference type="ChEBI" id="CHEBI:59789"/>
        <dbReference type="ChEBI" id="CHEBI:74506"/>
        <dbReference type="ChEBI" id="CHEBI:82748"/>
        <dbReference type="EC" id="2.1.1.199"/>
    </reaction>
</comment>
<dbReference type="GO" id="GO:0070475">
    <property type="term" value="P:rRNA base methylation"/>
    <property type="evidence" value="ECO:0007669"/>
    <property type="project" value="UniProtKB-UniRule"/>
</dbReference>
<dbReference type="InterPro" id="IPR023397">
    <property type="entry name" value="SAM-dep_MeTrfase_MraW_recog"/>
</dbReference>
<dbReference type="Gene3D" id="1.10.150.170">
    <property type="entry name" value="Putative methyltransferase TM0872, insert domain"/>
    <property type="match status" value="1"/>
</dbReference>
<keyword evidence="3 6" id="KW-0489">Methyltransferase</keyword>
<dbReference type="NCBIfam" id="TIGR00006">
    <property type="entry name" value="16S rRNA (cytosine(1402)-N(4))-methyltransferase RsmH"/>
    <property type="match status" value="1"/>
</dbReference>
<comment type="caution">
    <text evidence="7">The sequence shown here is derived from an EMBL/GenBank/DDBJ whole genome shotgun (WGS) entry which is preliminary data.</text>
</comment>
<dbReference type="GO" id="GO:0005737">
    <property type="term" value="C:cytoplasm"/>
    <property type="evidence" value="ECO:0007669"/>
    <property type="project" value="UniProtKB-SubCell"/>
</dbReference>
<dbReference type="InterPro" id="IPR029063">
    <property type="entry name" value="SAM-dependent_MTases_sf"/>
</dbReference>
<dbReference type="EC" id="2.1.1.199" evidence="6"/>
<evidence type="ECO:0000256" key="4">
    <source>
        <dbReference type="ARBA" id="ARBA00022679"/>
    </source>
</evidence>
<feature type="binding site" evidence="6">
    <location>
        <position position="109"/>
    </location>
    <ligand>
        <name>S-adenosyl-L-methionine</name>
        <dbReference type="ChEBI" id="CHEBI:59789"/>
    </ligand>
</feature>
<accession>A0A7V0I9Y9</accession>
<keyword evidence="6" id="KW-0963">Cytoplasm</keyword>
<dbReference type="HAMAP" id="MF_01007">
    <property type="entry name" value="16SrRNA_methyltr_H"/>
    <property type="match status" value="1"/>
</dbReference>
<dbReference type="PANTHER" id="PTHR11265">
    <property type="entry name" value="S-ADENOSYL-METHYLTRANSFERASE MRAW"/>
    <property type="match status" value="1"/>
</dbReference>
<keyword evidence="5 6" id="KW-0949">S-adenosyl-L-methionine</keyword>
<evidence type="ECO:0000256" key="1">
    <source>
        <dbReference type="ARBA" id="ARBA00010396"/>
    </source>
</evidence>
<dbReference type="Proteomes" id="UP000885706">
    <property type="component" value="Unassembled WGS sequence"/>
</dbReference>
<dbReference type="GO" id="GO:0071424">
    <property type="term" value="F:rRNA (cytosine-N4-)-methyltransferase activity"/>
    <property type="evidence" value="ECO:0007669"/>
    <property type="project" value="UniProtKB-UniRule"/>
</dbReference>
<name>A0A7V0I9Y9_DESA2</name>
<feature type="binding site" evidence="6">
    <location>
        <begin position="34"/>
        <end position="36"/>
    </location>
    <ligand>
        <name>S-adenosyl-L-methionine</name>
        <dbReference type="ChEBI" id="CHEBI:59789"/>
    </ligand>
</feature>
<dbReference type="SUPFAM" id="SSF81799">
    <property type="entry name" value="Putative methyltransferase TM0872, insert domain"/>
    <property type="match status" value="1"/>
</dbReference>
<dbReference type="AlphaFoldDB" id="A0A7V0I9Y9"/>
<evidence type="ECO:0000256" key="6">
    <source>
        <dbReference type="HAMAP-Rule" id="MF_01007"/>
    </source>
</evidence>
<evidence type="ECO:0000256" key="2">
    <source>
        <dbReference type="ARBA" id="ARBA00022552"/>
    </source>
</evidence>
<protein>
    <recommendedName>
        <fullName evidence="6">Ribosomal RNA small subunit methyltransferase H</fullName>
        <ecNumber evidence="6">2.1.1.199</ecNumber>
    </recommendedName>
    <alternativeName>
        <fullName evidence="6">16S rRNA m(4)C1402 methyltransferase</fullName>
    </alternativeName>
    <alternativeName>
        <fullName evidence="6">rRNA (cytosine-N(4)-)-methyltransferase RsmH</fullName>
    </alternativeName>
</protein>